<feature type="binding site" evidence="6">
    <location>
        <position position="33"/>
    </location>
    <ligand>
        <name>ATP</name>
        <dbReference type="ChEBI" id="CHEBI:30616"/>
    </ligand>
</feature>
<dbReference type="PROSITE" id="PS00108">
    <property type="entry name" value="PROTEIN_KINASE_ST"/>
    <property type="match status" value="1"/>
</dbReference>
<dbReference type="Gene3D" id="1.10.510.10">
    <property type="entry name" value="Transferase(Phosphotransferase) domain 1"/>
    <property type="match status" value="1"/>
</dbReference>
<comment type="similarity">
    <text evidence="7">Belongs to the protein kinase superfamily.</text>
</comment>
<dbReference type="Gene3D" id="3.30.200.20">
    <property type="entry name" value="Phosphorylase Kinase, domain 1"/>
    <property type="match status" value="1"/>
</dbReference>
<dbReference type="KEGG" id="mis:MICPUN_81249"/>
<accession>C1E3L5</accession>
<dbReference type="Pfam" id="PF00069">
    <property type="entry name" value="Pkinase"/>
    <property type="match status" value="1"/>
</dbReference>
<dbReference type="OrthoDB" id="347657at2759"/>
<dbReference type="FunCoup" id="C1E3L5">
    <property type="interactions" value="1480"/>
</dbReference>
<dbReference type="GO" id="GO:0005524">
    <property type="term" value="F:ATP binding"/>
    <property type="evidence" value="ECO:0007669"/>
    <property type="project" value="UniProtKB-UniRule"/>
</dbReference>
<dbReference type="GeneID" id="8242987"/>
<evidence type="ECO:0000313" key="10">
    <source>
        <dbReference type="EMBL" id="ACO62571.1"/>
    </source>
</evidence>
<organism evidence="10 11">
    <name type="scientific">Micromonas commoda (strain RCC299 / NOUM17 / CCMP2709)</name>
    <name type="common">Picoplanktonic green alga</name>
    <dbReference type="NCBI Taxonomy" id="296587"/>
    <lineage>
        <taxon>Eukaryota</taxon>
        <taxon>Viridiplantae</taxon>
        <taxon>Chlorophyta</taxon>
        <taxon>Mamiellophyceae</taxon>
        <taxon>Mamiellales</taxon>
        <taxon>Mamiellaceae</taxon>
        <taxon>Micromonas</taxon>
    </lineage>
</organism>
<keyword evidence="11" id="KW-1185">Reference proteome</keyword>
<gene>
    <name evidence="10" type="ORF">MICPUN_81249</name>
</gene>
<dbReference type="RefSeq" id="XP_002501313.1">
    <property type="nucleotide sequence ID" value="XM_002501267.1"/>
</dbReference>
<dbReference type="AlphaFoldDB" id="C1E3L5"/>
<evidence type="ECO:0000313" key="11">
    <source>
        <dbReference type="Proteomes" id="UP000002009"/>
    </source>
</evidence>
<dbReference type="PANTHER" id="PTHR24353">
    <property type="entry name" value="CYCLIC NUCLEOTIDE-DEPENDENT PROTEIN KINASE"/>
    <property type="match status" value="1"/>
</dbReference>
<evidence type="ECO:0000259" key="9">
    <source>
        <dbReference type="PROSITE" id="PS50011"/>
    </source>
</evidence>
<protein>
    <recommendedName>
        <fullName evidence="9">Protein kinase domain-containing protein</fullName>
    </recommendedName>
</protein>
<evidence type="ECO:0000256" key="1">
    <source>
        <dbReference type="ARBA" id="ARBA00022527"/>
    </source>
</evidence>
<feature type="region of interest" description="Disordered" evidence="8">
    <location>
        <begin position="301"/>
        <end position="329"/>
    </location>
</feature>
<dbReference type="EMBL" id="CP001325">
    <property type="protein sequence ID" value="ACO62571.1"/>
    <property type="molecule type" value="Genomic_DNA"/>
</dbReference>
<evidence type="ECO:0000256" key="6">
    <source>
        <dbReference type="PROSITE-ProRule" id="PRU10141"/>
    </source>
</evidence>
<keyword evidence="3 6" id="KW-0547">Nucleotide-binding</keyword>
<evidence type="ECO:0000256" key="7">
    <source>
        <dbReference type="RuleBase" id="RU000304"/>
    </source>
</evidence>
<evidence type="ECO:0000256" key="4">
    <source>
        <dbReference type="ARBA" id="ARBA00022777"/>
    </source>
</evidence>
<evidence type="ECO:0000256" key="8">
    <source>
        <dbReference type="SAM" id="MobiDB-lite"/>
    </source>
</evidence>
<evidence type="ECO:0000256" key="2">
    <source>
        <dbReference type="ARBA" id="ARBA00022679"/>
    </source>
</evidence>
<keyword evidence="5 6" id="KW-0067">ATP-binding</keyword>
<evidence type="ECO:0000256" key="3">
    <source>
        <dbReference type="ARBA" id="ARBA00022741"/>
    </source>
</evidence>
<keyword evidence="2" id="KW-0808">Transferase</keyword>
<keyword evidence="4" id="KW-0418">Kinase</keyword>
<dbReference type="InterPro" id="IPR000719">
    <property type="entry name" value="Prot_kinase_dom"/>
</dbReference>
<feature type="domain" description="Protein kinase" evidence="9">
    <location>
        <begin position="4"/>
        <end position="291"/>
    </location>
</feature>
<proteinExistence type="inferred from homology"/>
<keyword evidence="1 7" id="KW-0723">Serine/threonine-protein kinase</keyword>
<dbReference type="PROSITE" id="PS50011">
    <property type="entry name" value="PROTEIN_KINASE_DOM"/>
    <property type="match status" value="1"/>
</dbReference>
<dbReference type="GO" id="GO:0004674">
    <property type="term" value="F:protein serine/threonine kinase activity"/>
    <property type="evidence" value="ECO:0007669"/>
    <property type="project" value="UniProtKB-KW"/>
</dbReference>
<evidence type="ECO:0000256" key="5">
    <source>
        <dbReference type="ARBA" id="ARBA00022840"/>
    </source>
</evidence>
<name>C1E3L5_MICCC</name>
<dbReference type="InParanoid" id="C1E3L5"/>
<dbReference type="InterPro" id="IPR008271">
    <property type="entry name" value="Ser/Thr_kinase_AS"/>
</dbReference>
<dbReference type="Proteomes" id="UP000002009">
    <property type="component" value="Chromosome 4"/>
</dbReference>
<dbReference type="InterPro" id="IPR011009">
    <property type="entry name" value="Kinase-like_dom_sf"/>
</dbReference>
<dbReference type="SMART" id="SM00220">
    <property type="entry name" value="S_TKc"/>
    <property type="match status" value="1"/>
</dbReference>
<dbReference type="OMA" id="RYYAANL"/>
<dbReference type="SUPFAM" id="SSF56112">
    <property type="entry name" value="Protein kinase-like (PK-like)"/>
    <property type="match status" value="1"/>
</dbReference>
<dbReference type="eggNOG" id="KOG0592">
    <property type="taxonomic scope" value="Eukaryota"/>
</dbReference>
<dbReference type="STRING" id="296587.C1E3L5"/>
<reference evidence="10 11" key="1">
    <citation type="journal article" date="2009" name="Science">
        <title>Green evolution and dynamic adaptations revealed by genomes of the marine picoeukaryotes Micromonas.</title>
        <authorList>
            <person name="Worden A.Z."/>
            <person name="Lee J.H."/>
            <person name="Mock T."/>
            <person name="Rouze P."/>
            <person name="Simmons M.P."/>
            <person name="Aerts A.L."/>
            <person name="Allen A.E."/>
            <person name="Cuvelier M.L."/>
            <person name="Derelle E."/>
            <person name="Everett M.V."/>
            <person name="Foulon E."/>
            <person name="Grimwood J."/>
            <person name="Gundlach H."/>
            <person name="Henrissat B."/>
            <person name="Napoli C."/>
            <person name="McDonald S.M."/>
            <person name="Parker M.S."/>
            <person name="Rombauts S."/>
            <person name="Salamov A."/>
            <person name="Von Dassow P."/>
            <person name="Badger J.H."/>
            <person name="Coutinho P.M."/>
            <person name="Demir E."/>
            <person name="Dubchak I."/>
            <person name="Gentemann C."/>
            <person name="Eikrem W."/>
            <person name="Gready J.E."/>
            <person name="John U."/>
            <person name="Lanier W."/>
            <person name="Lindquist E.A."/>
            <person name="Lucas S."/>
            <person name="Mayer K.F."/>
            <person name="Moreau H."/>
            <person name="Not F."/>
            <person name="Otillar R."/>
            <person name="Panaud O."/>
            <person name="Pangilinan J."/>
            <person name="Paulsen I."/>
            <person name="Piegu B."/>
            <person name="Poliakov A."/>
            <person name="Robbens S."/>
            <person name="Schmutz J."/>
            <person name="Toulza E."/>
            <person name="Wyss T."/>
            <person name="Zelensky A."/>
            <person name="Zhou K."/>
            <person name="Armbrust E.V."/>
            <person name="Bhattacharya D."/>
            <person name="Goodenough U.W."/>
            <person name="Van de Peer Y."/>
            <person name="Grigoriev I.V."/>
        </authorList>
    </citation>
    <scope>NUCLEOTIDE SEQUENCE [LARGE SCALE GENOMIC DNA]</scope>
    <source>
        <strain evidence="11">RCC299 / NOUM17</strain>
    </source>
</reference>
<sequence>MSHFEVIQELGDGSFSEVLLCRRKSDQSVCALKVMVKHHILKEKKAEFVKNERVAMDRCADVPGVVRLRFTFQDCNSLYMGMDYCPGGELFDQIRRRKPRGLPLRHVRAYAAELLDTLDAVHTRGIVHRDVKPENVLLDERGHTLLTDFGSCLDLREDGDGTPRLAFVGTCDYVPPEILGEPGGDEVGWAEDLSRPMPPPASMDWWSFGCVVYQMLTGTCPFRGANEFLTYNNIVARNVAPWPDWLADETSDADATDAAKDLVEQLLNPDPFERLGSGPRGADDIRAHPFFESVCEWGAPLRSRSAPTPMSRSRRNSSSSDSSEYDCAT</sequence>
<dbReference type="InterPro" id="IPR017441">
    <property type="entry name" value="Protein_kinase_ATP_BS"/>
</dbReference>
<dbReference type="PROSITE" id="PS00107">
    <property type="entry name" value="PROTEIN_KINASE_ATP"/>
    <property type="match status" value="1"/>
</dbReference>